<protein>
    <submittedName>
        <fullName evidence="2">Uncharacterized protein</fullName>
    </submittedName>
</protein>
<sequence>MKEIFNDLQLVHASLSFTFFLFLIVMDFLYDFEDVIEVCDNYMFDGRWRIKEDLEWCCGYVWDKPWFKSVLYDIIKGGGAIACFYGTNHLRSFFNDTLADGRIIHASLTYVLFLLALDFLYDFEEVFEIYDNSVLAGYGLMINAKQTIIAMGVVHTTCVILCVLKTFLRSNLRLFHIMIECEENEQDQLPTTNTATFDPHEAGSVV</sequence>
<comment type="caution">
    <text evidence="2">The sequence shown here is derived from an EMBL/GenBank/DDBJ whole genome shotgun (WGS) entry which is preliminary data.</text>
</comment>
<dbReference type="Proteomes" id="UP000886595">
    <property type="component" value="Unassembled WGS sequence"/>
</dbReference>
<feature type="transmembrane region" description="Helical" evidence="1">
    <location>
        <begin position="12"/>
        <end position="30"/>
    </location>
</feature>
<keyword evidence="1" id="KW-0472">Membrane</keyword>
<feature type="transmembrane region" description="Helical" evidence="1">
    <location>
        <begin position="103"/>
        <end position="121"/>
    </location>
</feature>
<keyword evidence="1" id="KW-0812">Transmembrane</keyword>
<evidence type="ECO:0000256" key="1">
    <source>
        <dbReference type="SAM" id="Phobius"/>
    </source>
</evidence>
<organism evidence="2 3">
    <name type="scientific">Brassica carinata</name>
    <name type="common">Ethiopian mustard</name>
    <name type="synonym">Abyssinian cabbage</name>
    <dbReference type="NCBI Taxonomy" id="52824"/>
    <lineage>
        <taxon>Eukaryota</taxon>
        <taxon>Viridiplantae</taxon>
        <taxon>Streptophyta</taxon>
        <taxon>Embryophyta</taxon>
        <taxon>Tracheophyta</taxon>
        <taxon>Spermatophyta</taxon>
        <taxon>Magnoliopsida</taxon>
        <taxon>eudicotyledons</taxon>
        <taxon>Gunneridae</taxon>
        <taxon>Pentapetalae</taxon>
        <taxon>rosids</taxon>
        <taxon>malvids</taxon>
        <taxon>Brassicales</taxon>
        <taxon>Brassicaceae</taxon>
        <taxon>Brassiceae</taxon>
        <taxon>Brassica</taxon>
    </lineage>
</organism>
<proteinExistence type="predicted"/>
<reference evidence="2 3" key="1">
    <citation type="submission" date="2020-02" db="EMBL/GenBank/DDBJ databases">
        <authorList>
            <person name="Ma Q."/>
            <person name="Huang Y."/>
            <person name="Song X."/>
            <person name="Pei D."/>
        </authorList>
    </citation>
    <scope>NUCLEOTIDE SEQUENCE [LARGE SCALE GENOMIC DNA]</scope>
    <source>
        <strain evidence="2">Sxm20200214</strain>
        <tissue evidence="2">Leaf</tissue>
    </source>
</reference>
<gene>
    <name evidence="2" type="ORF">Bca52824_056821</name>
</gene>
<accession>A0A8X7UFN5</accession>
<feature type="transmembrane region" description="Helical" evidence="1">
    <location>
        <begin position="148"/>
        <end position="168"/>
    </location>
</feature>
<name>A0A8X7UFN5_BRACI</name>
<dbReference type="AlphaFoldDB" id="A0A8X7UFN5"/>
<keyword evidence="3" id="KW-1185">Reference proteome</keyword>
<evidence type="ECO:0000313" key="2">
    <source>
        <dbReference type="EMBL" id="KAG2274266.1"/>
    </source>
</evidence>
<keyword evidence="1" id="KW-1133">Transmembrane helix</keyword>
<evidence type="ECO:0000313" key="3">
    <source>
        <dbReference type="Proteomes" id="UP000886595"/>
    </source>
</evidence>
<dbReference type="EMBL" id="JAAMPC010000012">
    <property type="protein sequence ID" value="KAG2274266.1"/>
    <property type="molecule type" value="Genomic_DNA"/>
</dbReference>